<keyword evidence="11" id="KW-1185">Reference proteome</keyword>
<accession>A0A562UXX6</accession>
<keyword evidence="6 8" id="KW-0472">Membrane</keyword>
<dbReference type="PANTHER" id="PTHR43266:SF7">
    <property type="entry name" value="TRANSPORTER, PUTATIVE-RELATED"/>
    <property type="match status" value="1"/>
</dbReference>
<dbReference type="InterPro" id="IPR020846">
    <property type="entry name" value="MFS_dom"/>
</dbReference>
<dbReference type="SUPFAM" id="SSF103473">
    <property type="entry name" value="MFS general substrate transporter"/>
    <property type="match status" value="1"/>
</dbReference>
<evidence type="ECO:0000256" key="3">
    <source>
        <dbReference type="ARBA" id="ARBA00022475"/>
    </source>
</evidence>
<feature type="transmembrane region" description="Helical" evidence="8">
    <location>
        <begin position="136"/>
        <end position="160"/>
    </location>
</feature>
<protein>
    <submittedName>
        <fullName evidence="10">Putative MFS family arabinose efflux permease</fullName>
    </submittedName>
</protein>
<evidence type="ECO:0000256" key="4">
    <source>
        <dbReference type="ARBA" id="ARBA00022692"/>
    </source>
</evidence>
<feature type="transmembrane region" description="Helical" evidence="8">
    <location>
        <begin position="214"/>
        <end position="232"/>
    </location>
</feature>
<dbReference type="OrthoDB" id="5178159at2"/>
<gene>
    <name evidence="10" type="ORF">LX16_3896</name>
</gene>
<name>A0A562UXX6_9ACTN</name>
<feature type="transmembrane region" description="Helical" evidence="8">
    <location>
        <begin position="252"/>
        <end position="270"/>
    </location>
</feature>
<evidence type="ECO:0000256" key="7">
    <source>
        <dbReference type="SAM" id="MobiDB-lite"/>
    </source>
</evidence>
<dbReference type="Proteomes" id="UP000321617">
    <property type="component" value="Unassembled WGS sequence"/>
</dbReference>
<reference evidence="10 11" key="1">
    <citation type="journal article" date="2013" name="Stand. Genomic Sci.">
        <title>Genomic Encyclopedia of Type Strains, Phase I: The one thousand microbial genomes (KMG-I) project.</title>
        <authorList>
            <person name="Kyrpides N.C."/>
            <person name="Woyke T."/>
            <person name="Eisen J.A."/>
            <person name="Garrity G."/>
            <person name="Lilburn T.G."/>
            <person name="Beck B.J."/>
            <person name="Whitman W.B."/>
            <person name="Hugenholtz P."/>
            <person name="Klenk H.P."/>
        </authorList>
    </citation>
    <scope>NUCLEOTIDE SEQUENCE [LARGE SCALE GENOMIC DNA]</scope>
    <source>
        <strain evidence="10 11">DSM 45044</strain>
    </source>
</reference>
<evidence type="ECO:0000256" key="5">
    <source>
        <dbReference type="ARBA" id="ARBA00022989"/>
    </source>
</evidence>
<keyword evidence="5 8" id="KW-1133">Transmembrane helix</keyword>
<feature type="domain" description="Major facilitator superfamily (MFS) profile" evidence="9">
    <location>
        <begin position="1"/>
        <end position="397"/>
    </location>
</feature>
<evidence type="ECO:0000313" key="10">
    <source>
        <dbReference type="EMBL" id="TWJ10479.1"/>
    </source>
</evidence>
<dbReference type="PROSITE" id="PS50850">
    <property type="entry name" value="MFS"/>
    <property type="match status" value="1"/>
</dbReference>
<proteinExistence type="predicted"/>
<dbReference type="RefSeq" id="WP_147141042.1">
    <property type="nucleotide sequence ID" value="NZ_BAABIJ010000003.1"/>
</dbReference>
<dbReference type="AlphaFoldDB" id="A0A562UXX6"/>
<feature type="transmembrane region" description="Helical" evidence="8">
    <location>
        <begin position="46"/>
        <end position="66"/>
    </location>
</feature>
<evidence type="ECO:0000256" key="2">
    <source>
        <dbReference type="ARBA" id="ARBA00022448"/>
    </source>
</evidence>
<organism evidence="10 11">
    <name type="scientific">Stackebrandtia albiflava</name>
    <dbReference type="NCBI Taxonomy" id="406432"/>
    <lineage>
        <taxon>Bacteria</taxon>
        <taxon>Bacillati</taxon>
        <taxon>Actinomycetota</taxon>
        <taxon>Actinomycetes</taxon>
        <taxon>Glycomycetales</taxon>
        <taxon>Glycomycetaceae</taxon>
        <taxon>Stackebrandtia</taxon>
    </lineage>
</organism>
<keyword evidence="3" id="KW-1003">Cell membrane</keyword>
<comment type="caution">
    <text evidence="10">The sequence shown here is derived from an EMBL/GenBank/DDBJ whole genome shotgun (WGS) entry which is preliminary data.</text>
</comment>
<evidence type="ECO:0000256" key="8">
    <source>
        <dbReference type="SAM" id="Phobius"/>
    </source>
</evidence>
<feature type="transmembrane region" description="Helical" evidence="8">
    <location>
        <begin position="374"/>
        <end position="394"/>
    </location>
</feature>
<comment type="subcellular location">
    <subcellularLocation>
        <location evidence="1">Cell membrane</location>
        <topology evidence="1">Multi-pass membrane protein</topology>
    </subcellularLocation>
</comment>
<feature type="region of interest" description="Disordered" evidence="7">
    <location>
        <begin position="412"/>
        <end position="438"/>
    </location>
</feature>
<dbReference type="InterPro" id="IPR036259">
    <property type="entry name" value="MFS_trans_sf"/>
</dbReference>
<keyword evidence="2" id="KW-0813">Transport</keyword>
<dbReference type="EMBL" id="VLLL01000007">
    <property type="protein sequence ID" value="TWJ10479.1"/>
    <property type="molecule type" value="Genomic_DNA"/>
</dbReference>
<evidence type="ECO:0000259" key="9">
    <source>
        <dbReference type="PROSITE" id="PS50850"/>
    </source>
</evidence>
<dbReference type="InterPro" id="IPR011701">
    <property type="entry name" value="MFS"/>
</dbReference>
<sequence>MSFTVLATRWSDVYISAASRFLAGAAMFTTSVTLVLHLQTSGLGGLAVAALTLASTLPLVLLSPITGRMADRFDSRRLILLSGAVQAGATFAMVFTNHLVALLALSMLVACGTALLQPVMGALLPTMATKDDLPKAAAVGQTGALVGMMAGPALAGVLVGELGPETTLLAAAAMSVLRTVASLNIRTRRGGNAPATATGTTPATATWRLRDDRLVATMIIGLAAVVGVLSAANVTEVFLVRESFGASETLYGIINATWMAGMAVGAWLFAMVISRTRHDGQLAYLLFGLLGASSLVMFAGGALTSITMVVPLFLIGGAANAGENSVVAVTMARRVPLEQQGRAIAKESGIVNGTTMVGFVGGGLALEYLDPRTIFMALGIGGLVAVIACLTPVIRAGRAVGAETSVNTVAGAATSGDSAPAATGSRPATDPTPEPVTV</sequence>
<keyword evidence="4 8" id="KW-0812">Transmembrane</keyword>
<evidence type="ECO:0000256" key="6">
    <source>
        <dbReference type="ARBA" id="ARBA00023136"/>
    </source>
</evidence>
<feature type="transmembrane region" description="Helical" evidence="8">
    <location>
        <begin position="101"/>
        <end position="124"/>
    </location>
</feature>
<evidence type="ECO:0000256" key="1">
    <source>
        <dbReference type="ARBA" id="ARBA00004651"/>
    </source>
</evidence>
<dbReference type="CDD" id="cd06173">
    <property type="entry name" value="MFS_MefA_like"/>
    <property type="match status" value="1"/>
</dbReference>
<dbReference type="GO" id="GO:0005886">
    <property type="term" value="C:plasma membrane"/>
    <property type="evidence" value="ECO:0007669"/>
    <property type="project" value="UniProtKB-SubCell"/>
</dbReference>
<feature type="transmembrane region" description="Helical" evidence="8">
    <location>
        <begin position="21"/>
        <end position="40"/>
    </location>
</feature>
<feature type="transmembrane region" description="Helical" evidence="8">
    <location>
        <begin position="309"/>
        <end position="329"/>
    </location>
</feature>
<dbReference type="GO" id="GO:0022857">
    <property type="term" value="F:transmembrane transporter activity"/>
    <property type="evidence" value="ECO:0007669"/>
    <property type="project" value="InterPro"/>
</dbReference>
<evidence type="ECO:0000313" key="11">
    <source>
        <dbReference type="Proteomes" id="UP000321617"/>
    </source>
</evidence>
<dbReference type="PANTHER" id="PTHR43266">
    <property type="entry name" value="MACROLIDE-EFFLUX PROTEIN"/>
    <property type="match status" value="1"/>
</dbReference>
<feature type="transmembrane region" description="Helical" evidence="8">
    <location>
        <begin position="350"/>
        <end position="368"/>
    </location>
</feature>
<dbReference type="Pfam" id="PF07690">
    <property type="entry name" value="MFS_1"/>
    <property type="match status" value="1"/>
</dbReference>
<dbReference type="Gene3D" id="1.20.1250.20">
    <property type="entry name" value="MFS general substrate transporter like domains"/>
    <property type="match status" value="1"/>
</dbReference>
<feature type="transmembrane region" description="Helical" evidence="8">
    <location>
        <begin position="282"/>
        <end position="303"/>
    </location>
</feature>